<reference evidence="3" key="1">
    <citation type="journal article" date="2012" name="MBio">
        <title>Comparative genome analysis of Trichophyton rubrum and related dermatophytes reveals candidate genes involved in infection.</title>
        <authorList>
            <person name="Martinez D.A."/>
            <person name="Oliver B.G."/>
            <person name="Graeser Y."/>
            <person name="Goldberg J.M."/>
            <person name="Li W."/>
            <person name="Martinez-Rossi N.M."/>
            <person name="Monod M."/>
            <person name="Shelest E."/>
            <person name="Barton R.C."/>
            <person name="Birch E."/>
            <person name="Brakhage A.A."/>
            <person name="Chen Z."/>
            <person name="Gurr S.J."/>
            <person name="Heiman D."/>
            <person name="Heitman J."/>
            <person name="Kosti I."/>
            <person name="Rossi A."/>
            <person name="Saif S."/>
            <person name="Samalova M."/>
            <person name="Saunders C.W."/>
            <person name="Shea T."/>
            <person name="Summerbell R.C."/>
            <person name="Xu J."/>
            <person name="Young S."/>
            <person name="Zeng Q."/>
            <person name="Birren B.W."/>
            <person name="Cuomo C.A."/>
            <person name="White T.C."/>
        </authorList>
    </citation>
    <scope>NUCLEOTIDE SEQUENCE [LARGE SCALE GENOMIC DNA]</scope>
    <source>
        <strain evidence="3">ATCC MYA-4604 / CBS 118893</strain>
    </source>
</reference>
<feature type="compositionally biased region" description="Basic residues" evidence="1">
    <location>
        <begin position="38"/>
        <end position="54"/>
    </location>
</feature>
<dbReference type="InParanoid" id="E4UWM8"/>
<dbReference type="RefSeq" id="XP_003172982.1">
    <property type="nucleotide sequence ID" value="XM_003172934.1"/>
</dbReference>
<sequence length="121" mass="14072">MLIHVTHLTFSLGPRGQRRITRFCKKQKKENSTTWKLKQQKQQKRKQKQRRNRNTPRDAEVDGRHGCCSTTVGSPTRGRHLISATPFALPRFQTACKSKEKKQRKSKNGPWSSVESLMWIA</sequence>
<feature type="region of interest" description="Disordered" evidence="1">
    <location>
        <begin position="26"/>
        <end position="81"/>
    </location>
</feature>
<dbReference type="AlphaFoldDB" id="E4UWM8"/>
<dbReference type="Proteomes" id="UP000002669">
    <property type="component" value="Unassembled WGS sequence"/>
</dbReference>
<accession>E4UWM8</accession>
<organism evidence="3">
    <name type="scientific">Arthroderma gypseum (strain ATCC MYA-4604 / CBS 118893)</name>
    <name type="common">Microsporum gypseum</name>
    <dbReference type="NCBI Taxonomy" id="535722"/>
    <lineage>
        <taxon>Eukaryota</taxon>
        <taxon>Fungi</taxon>
        <taxon>Dikarya</taxon>
        <taxon>Ascomycota</taxon>
        <taxon>Pezizomycotina</taxon>
        <taxon>Eurotiomycetes</taxon>
        <taxon>Eurotiomycetidae</taxon>
        <taxon>Onygenales</taxon>
        <taxon>Arthrodermataceae</taxon>
        <taxon>Nannizzia</taxon>
    </lineage>
</organism>
<name>E4UWM8_ARTGP</name>
<feature type="compositionally biased region" description="Basic and acidic residues" evidence="1">
    <location>
        <begin position="55"/>
        <end position="65"/>
    </location>
</feature>
<dbReference type="HOGENOM" id="CLU_2037502_0_0_1"/>
<dbReference type="GeneID" id="10028258"/>
<evidence type="ECO:0000313" key="3">
    <source>
        <dbReference type="Proteomes" id="UP000002669"/>
    </source>
</evidence>
<keyword evidence="3" id="KW-1185">Reference proteome</keyword>
<protein>
    <submittedName>
        <fullName evidence="2">Uncharacterized protein</fullName>
    </submittedName>
</protein>
<proteinExistence type="predicted"/>
<evidence type="ECO:0000313" key="2">
    <source>
        <dbReference type="EMBL" id="EFR02571.1"/>
    </source>
</evidence>
<evidence type="ECO:0000256" key="1">
    <source>
        <dbReference type="SAM" id="MobiDB-lite"/>
    </source>
</evidence>
<feature type="region of interest" description="Disordered" evidence="1">
    <location>
        <begin position="96"/>
        <end position="121"/>
    </location>
</feature>
<gene>
    <name evidence="2" type="ORF">MGYG_05567</name>
</gene>
<dbReference type="EMBL" id="DS989825">
    <property type="protein sequence ID" value="EFR02571.1"/>
    <property type="molecule type" value="Genomic_DNA"/>
</dbReference>
<dbReference type="VEuPathDB" id="FungiDB:MGYG_05567"/>